<keyword evidence="1" id="KW-0175">Coiled coil</keyword>
<protein>
    <submittedName>
        <fullName evidence="5">Short C-terminal domain-containing protein</fullName>
    </submittedName>
</protein>
<feature type="transmembrane region" description="Helical" evidence="3">
    <location>
        <begin position="105"/>
        <end position="123"/>
    </location>
</feature>
<feature type="region of interest" description="Disordered" evidence="2">
    <location>
        <begin position="129"/>
        <end position="157"/>
    </location>
</feature>
<evidence type="ECO:0000256" key="3">
    <source>
        <dbReference type="SAM" id="Phobius"/>
    </source>
</evidence>
<feature type="domain" description="SHOCT" evidence="4">
    <location>
        <begin position="8"/>
        <end position="32"/>
    </location>
</feature>
<dbReference type="RefSeq" id="WP_180366764.1">
    <property type="nucleotide sequence ID" value="NZ_FODF01000022.1"/>
</dbReference>
<evidence type="ECO:0000313" key="6">
    <source>
        <dbReference type="Proteomes" id="UP000199512"/>
    </source>
</evidence>
<gene>
    <name evidence="5" type="ORF">SAMN05216454_1221</name>
</gene>
<dbReference type="SUPFAM" id="SSF64518">
    <property type="entry name" value="Phase 1 flagellin"/>
    <property type="match status" value="1"/>
</dbReference>
<proteinExistence type="predicted"/>
<accession>A0A1H8K445</accession>
<sequence>MSNINADDLRELKKLLDEGVISQEEFDKKKAEFLDEDFQDKDSLAKEKSANFTKQSTSENEVNNKDEKYPQSKKNDSNENSNDDENQDNYPSEEKNSKSSSSKSTAIVIVGVVAIIAIFAMYMNNKNKEEQANQNTKPTEQSQTIESSQESNVTNDWKDFDNKSWSDFKDINQKYSDLKNTVKDMSNPERKDAINQAKQYFTDKENSLDYGKNDDQNKYLDRMKNVCQQAKSVCDDAINSSNSESELSNIKDKLAGIEDEISNIANKRPDLLKKAGYTEEEIKEIIEKIKSDLGIN</sequence>
<dbReference type="Proteomes" id="UP000199512">
    <property type="component" value="Unassembled WGS sequence"/>
</dbReference>
<evidence type="ECO:0000256" key="2">
    <source>
        <dbReference type="SAM" id="MobiDB-lite"/>
    </source>
</evidence>
<feature type="compositionally biased region" description="Basic and acidic residues" evidence="2">
    <location>
        <begin position="62"/>
        <end position="77"/>
    </location>
</feature>
<keyword evidence="6" id="KW-1185">Reference proteome</keyword>
<feature type="coiled-coil region" evidence="1">
    <location>
        <begin position="240"/>
        <end position="267"/>
    </location>
</feature>
<keyword evidence="3" id="KW-0812">Transmembrane</keyword>
<keyword evidence="3" id="KW-0472">Membrane</keyword>
<name>A0A1H8K445_9FIRM</name>
<reference evidence="5 6" key="1">
    <citation type="submission" date="2016-10" db="EMBL/GenBank/DDBJ databases">
        <authorList>
            <person name="de Groot N.N."/>
        </authorList>
    </citation>
    <scope>NUCLEOTIDE SEQUENCE [LARGE SCALE GENOMIC DNA]</scope>
    <source>
        <strain evidence="5 6">Calf135</strain>
    </source>
</reference>
<dbReference type="AlphaFoldDB" id="A0A1H8K445"/>
<evidence type="ECO:0000256" key="1">
    <source>
        <dbReference type="SAM" id="Coils"/>
    </source>
</evidence>
<evidence type="ECO:0000259" key="4">
    <source>
        <dbReference type="Pfam" id="PF09851"/>
    </source>
</evidence>
<keyword evidence="3" id="KW-1133">Transmembrane helix</keyword>
<dbReference type="InterPro" id="IPR018649">
    <property type="entry name" value="SHOCT"/>
</dbReference>
<dbReference type="Pfam" id="PF09851">
    <property type="entry name" value="SHOCT"/>
    <property type="match status" value="1"/>
</dbReference>
<feature type="region of interest" description="Disordered" evidence="2">
    <location>
        <begin position="38"/>
        <end position="103"/>
    </location>
</feature>
<feature type="compositionally biased region" description="Low complexity" evidence="2">
    <location>
        <begin position="132"/>
        <end position="151"/>
    </location>
</feature>
<evidence type="ECO:0000313" key="5">
    <source>
        <dbReference type="EMBL" id="SEN87541.1"/>
    </source>
</evidence>
<dbReference type="EMBL" id="FODF01000022">
    <property type="protein sequence ID" value="SEN87541.1"/>
    <property type="molecule type" value="Genomic_DNA"/>
</dbReference>
<organism evidence="5 6">
    <name type="scientific">Peptostreptococcus russellii</name>
    <dbReference type="NCBI Taxonomy" id="215200"/>
    <lineage>
        <taxon>Bacteria</taxon>
        <taxon>Bacillati</taxon>
        <taxon>Bacillota</taxon>
        <taxon>Clostridia</taxon>
        <taxon>Peptostreptococcales</taxon>
        <taxon>Peptostreptococcaceae</taxon>
        <taxon>Peptostreptococcus</taxon>
    </lineage>
</organism>
<feature type="compositionally biased region" description="Polar residues" evidence="2">
    <location>
        <begin position="50"/>
        <end position="61"/>
    </location>
</feature>
<feature type="compositionally biased region" description="Basic and acidic residues" evidence="2">
    <location>
        <begin position="40"/>
        <end position="49"/>
    </location>
</feature>